<dbReference type="InterPro" id="IPR011029">
    <property type="entry name" value="DEATH-like_dom_sf"/>
</dbReference>
<evidence type="ECO:0000259" key="2">
    <source>
        <dbReference type="PROSITE" id="PS50835"/>
    </source>
</evidence>
<evidence type="ECO:0000313" key="3">
    <source>
        <dbReference type="EMBL" id="PFX12518.1"/>
    </source>
</evidence>
<protein>
    <recommendedName>
        <fullName evidence="2">Ig-like domain-containing protein</fullName>
    </recommendedName>
</protein>
<dbReference type="Pfam" id="PF07679">
    <property type="entry name" value="I-set"/>
    <property type="match status" value="1"/>
</dbReference>
<name>A0A2B4R824_STYPI</name>
<dbReference type="InterPro" id="IPR013098">
    <property type="entry name" value="Ig_I-set"/>
</dbReference>
<organism evidence="3 4">
    <name type="scientific">Stylophora pistillata</name>
    <name type="common">Smooth cauliflower coral</name>
    <dbReference type="NCBI Taxonomy" id="50429"/>
    <lineage>
        <taxon>Eukaryota</taxon>
        <taxon>Metazoa</taxon>
        <taxon>Cnidaria</taxon>
        <taxon>Anthozoa</taxon>
        <taxon>Hexacorallia</taxon>
        <taxon>Scleractinia</taxon>
        <taxon>Astrocoeniina</taxon>
        <taxon>Pocilloporidae</taxon>
        <taxon>Stylophora</taxon>
    </lineage>
</organism>
<keyword evidence="1" id="KW-0175">Coiled coil</keyword>
<evidence type="ECO:0000313" key="4">
    <source>
        <dbReference type="Proteomes" id="UP000225706"/>
    </source>
</evidence>
<dbReference type="AlphaFoldDB" id="A0A2B4R824"/>
<dbReference type="SUPFAM" id="SSF48726">
    <property type="entry name" value="Immunoglobulin"/>
    <property type="match status" value="1"/>
</dbReference>
<dbReference type="OrthoDB" id="5973756at2759"/>
<evidence type="ECO:0000256" key="1">
    <source>
        <dbReference type="SAM" id="Coils"/>
    </source>
</evidence>
<gene>
    <name evidence="3" type="ORF">AWC38_SpisGene23513</name>
</gene>
<dbReference type="Proteomes" id="UP000225706">
    <property type="component" value="Unassembled WGS sequence"/>
</dbReference>
<reference evidence="4" key="1">
    <citation type="journal article" date="2017" name="bioRxiv">
        <title>Comparative analysis of the genomes of Stylophora pistillata and Acropora digitifera provides evidence for extensive differences between species of corals.</title>
        <authorList>
            <person name="Voolstra C.R."/>
            <person name="Li Y."/>
            <person name="Liew Y.J."/>
            <person name="Baumgarten S."/>
            <person name="Zoccola D."/>
            <person name="Flot J.-F."/>
            <person name="Tambutte S."/>
            <person name="Allemand D."/>
            <person name="Aranda M."/>
        </authorList>
    </citation>
    <scope>NUCLEOTIDE SEQUENCE [LARGE SCALE GENOMIC DNA]</scope>
</reference>
<feature type="domain" description="Ig-like" evidence="2">
    <location>
        <begin position="163"/>
        <end position="247"/>
    </location>
</feature>
<dbReference type="InterPro" id="IPR007110">
    <property type="entry name" value="Ig-like_dom"/>
</dbReference>
<proteinExistence type="predicted"/>
<dbReference type="EMBL" id="LSMT01001321">
    <property type="protein sequence ID" value="PFX12518.1"/>
    <property type="molecule type" value="Genomic_DNA"/>
</dbReference>
<sequence>MHRTEAPKSTKTGSTRGRINQDLEFIDKMMEYGKFKHILQARLEEMRKIEECAERYEKELMEVIEDDEEKWKDHRGLNKEDHFENDEKLPVDSHKRTLLQRLKDLCSKNLRKKKKSIAEAPTNFVSFEPKDEEKGLAVRACGGSHIRDLVQQDMYEDKVKKEPICIVSQPKAQKKEEGSTVDFQFKVRGQGNLMYQWLKDDNELPGQNSDTLVLKCIELCDFGHYHCLVSSQDGFCGSVRSSPAELDVIPVESRNGMRTKLLQEVDLYTRDEVACLLENSRYGLGGWKQVAAEYGMKESDIEGLANSRERGKDVMEFLRGSKPNLTVYSFCKVLKKPKIGRFDIVKLLEGHFLLEKGITHC</sequence>
<keyword evidence="4" id="KW-1185">Reference proteome</keyword>
<dbReference type="Gene3D" id="2.60.40.10">
    <property type="entry name" value="Immunoglobulins"/>
    <property type="match status" value="1"/>
</dbReference>
<feature type="coiled-coil region" evidence="1">
    <location>
        <begin position="39"/>
        <end position="66"/>
    </location>
</feature>
<comment type="caution">
    <text evidence="3">The sequence shown here is derived from an EMBL/GenBank/DDBJ whole genome shotgun (WGS) entry which is preliminary data.</text>
</comment>
<dbReference type="Gene3D" id="1.10.533.10">
    <property type="entry name" value="Death Domain, Fas"/>
    <property type="match status" value="1"/>
</dbReference>
<accession>A0A2B4R824</accession>
<dbReference type="PROSITE" id="PS50835">
    <property type="entry name" value="IG_LIKE"/>
    <property type="match status" value="1"/>
</dbReference>
<dbReference type="InterPro" id="IPR013783">
    <property type="entry name" value="Ig-like_fold"/>
</dbReference>
<dbReference type="InterPro" id="IPR036179">
    <property type="entry name" value="Ig-like_dom_sf"/>
</dbReference>